<dbReference type="Proteomes" id="UP000494249">
    <property type="component" value="Unassembled WGS sequence"/>
</dbReference>
<name>A0A6J5C4W7_9BURK</name>
<dbReference type="Pfam" id="PF00126">
    <property type="entry name" value="HTH_1"/>
    <property type="match status" value="1"/>
</dbReference>
<comment type="similarity">
    <text evidence="1">Belongs to the LysR transcriptional regulatory family.</text>
</comment>
<dbReference type="SUPFAM" id="SSF46785">
    <property type="entry name" value="Winged helix' DNA-binding domain"/>
    <property type="match status" value="1"/>
</dbReference>
<dbReference type="PANTHER" id="PTHR30537:SF5">
    <property type="entry name" value="HTH-TYPE TRANSCRIPTIONAL ACTIVATOR TTDR-RELATED"/>
    <property type="match status" value="1"/>
</dbReference>
<dbReference type="PANTHER" id="PTHR30537">
    <property type="entry name" value="HTH-TYPE TRANSCRIPTIONAL REGULATOR"/>
    <property type="match status" value="1"/>
</dbReference>
<dbReference type="CDD" id="cd08422">
    <property type="entry name" value="PBP2_CrgA_like"/>
    <property type="match status" value="1"/>
</dbReference>
<proteinExistence type="inferred from homology"/>
<dbReference type="SUPFAM" id="SSF53850">
    <property type="entry name" value="Periplasmic binding protein-like II"/>
    <property type="match status" value="1"/>
</dbReference>
<dbReference type="GO" id="GO:0043565">
    <property type="term" value="F:sequence-specific DNA binding"/>
    <property type="evidence" value="ECO:0007669"/>
    <property type="project" value="TreeGrafter"/>
</dbReference>
<feature type="domain" description="HTH lysR-type" evidence="5">
    <location>
        <begin position="13"/>
        <end position="68"/>
    </location>
</feature>
<dbReference type="InterPro" id="IPR058163">
    <property type="entry name" value="LysR-type_TF_proteobact-type"/>
</dbReference>
<accession>A0A6J5C4W7</accession>
<dbReference type="AlphaFoldDB" id="A0A6J5C4W7"/>
<sequence length="307" mass="33997">MTLSPGKMDNGSLRDLEVFVAIAEEGNLTAAARRLDRSLQAVSRSLQVLEREAGTLLVARTTRQCRLTTAGEQFYTRIKQVLADLAMARAELAEYATTVTGRLRICGPTLFGPRYLAPLLAAFLARYPQLTASLDLSEEYDDPAVSGADVTIRIGETPDSNLIARRLGTIRRVTFASPAYLEARGRPLRPADLKQHDCVVRSALPEASLWRYRSKRGMEEAVQVRGRFESNSTAAINDAVASGLGIGRAAYWQIGELVQQRRVELILTDYELSPLPLQALWLPTRRLPARTRLFVEFLAARLESVAL</sequence>
<evidence type="ECO:0000259" key="5">
    <source>
        <dbReference type="PROSITE" id="PS50931"/>
    </source>
</evidence>
<evidence type="ECO:0000256" key="4">
    <source>
        <dbReference type="ARBA" id="ARBA00023163"/>
    </source>
</evidence>
<dbReference type="InterPro" id="IPR005119">
    <property type="entry name" value="LysR_subst-bd"/>
</dbReference>
<dbReference type="InterPro" id="IPR036390">
    <property type="entry name" value="WH_DNA-bd_sf"/>
</dbReference>
<dbReference type="InterPro" id="IPR036388">
    <property type="entry name" value="WH-like_DNA-bd_sf"/>
</dbReference>
<dbReference type="GO" id="GO:0003700">
    <property type="term" value="F:DNA-binding transcription factor activity"/>
    <property type="evidence" value="ECO:0007669"/>
    <property type="project" value="InterPro"/>
</dbReference>
<gene>
    <name evidence="6" type="primary">dmlR_23</name>
    <name evidence="6" type="ORF">LMG22037_05079</name>
</gene>
<keyword evidence="2" id="KW-0805">Transcription regulation</keyword>
<dbReference type="Gene3D" id="1.10.10.10">
    <property type="entry name" value="Winged helix-like DNA-binding domain superfamily/Winged helix DNA-binding domain"/>
    <property type="match status" value="1"/>
</dbReference>
<organism evidence="6 7">
    <name type="scientific">Paraburkholderia phenoliruptrix</name>
    <dbReference type="NCBI Taxonomy" id="252970"/>
    <lineage>
        <taxon>Bacteria</taxon>
        <taxon>Pseudomonadati</taxon>
        <taxon>Pseudomonadota</taxon>
        <taxon>Betaproteobacteria</taxon>
        <taxon>Burkholderiales</taxon>
        <taxon>Burkholderiaceae</taxon>
        <taxon>Paraburkholderia</taxon>
    </lineage>
</organism>
<dbReference type="GO" id="GO:0006351">
    <property type="term" value="P:DNA-templated transcription"/>
    <property type="evidence" value="ECO:0007669"/>
    <property type="project" value="TreeGrafter"/>
</dbReference>
<keyword evidence="3" id="KW-0238">DNA-binding</keyword>
<dbReference type="Pfam" id="PF03466">
    <property type="entry name" value="LysR_substrate"/>
    <property type="match status" value="1"/>
</dbReference>
<evidence type="ECO:0000256" key="1">
    <source>
        <dbReference type="ARBA" id="ARBA00009437"/>
    </source>
</evidence>
<keyword evidence="4" id="KW-0804">Transcription</keyword>
<dbReference type="Gene3D" id="3.40.190.290">
    <property type="match status" value="1"/>
</dbReference>
<evidence type="ECO:0000256" key="2">
    <source>
        <dbReference type="ARBA" id="ARBA00023015"/>
    </source>
</evidence>
<evidence type="ECO:0000313" key="7">
    <source>
        <dbReference type="Proteomes" id="UP000494249"/>
    </source>
</evidence>
<dbReference type="InterPro" id="IPR000847">
    <property type="entry name" value="LysR_HTH_N"/>
</dbReference>
<protein>
    <submittedName>
        <fullName evidence="6">HTH-type transcriptional regulator DmlR</fullName>
    </submittedName>
</protein>
<dbReference type="PROSITE" id="PS50931">
    <property type="entry name" value="HTH_LYSR"/>
    <property type="match status" value="1"/>
</dbReference>
<dbReference type="FunFam" id="1.10.10.10:FF:000001">
    <property type="entry name" value="LysR family transcriptional regulator"/>
    <property type="match status" value="1"/>
</dbReference>
<evidence type="ECO:0000313" key="6">
    <source>
        <dbReference type="EMBL" id="CAB3724901.1"/>
    </source>
</evidence>
<dbReference type="EMBL" id="CADIKB010000033">
    <property type="protein sequence ID" value="CAB3724901.1"/>
    <property type="molecule type" value="Genomic_DNA"/>
</dbReference>
<reference evidence="6 7" key="1">
    <citation type="submission" date="2020-04" db="EMBL/GenBank/DDBJ databases">
        <authorList>
            <person name="De Canck E."/>
        </authorList>
    </citation>
    <scope>NUCLEOTIDE SEQUENCE [LARGE SCALE GENOMIC DNA]</scope>
    <source>
        <strain evidence="6 7">LMG 22037</strain>
    </source>
</reference>
<evidence type="ECO:0000256" key="3">
    <source>
        <dbReference type="ARBA" id="ARBA00023125"/>
    </source>
</evidence>